<organism evidence="2 3">
    <name type="scientific">Kytococcus schroeteri</name>
    <dbReference type="NCBI Taxonomy" id="138300"/>
    <lineage>
        <taxon>Bacteria</taxon>
        <taxon>Bacillati</taxon>
        <taxon>Actinomycetota</taxon>
        <taxon>Actinomycetes</taxon>
        <taxon>Micrococcales</taxon>
        <taxon>Kytococcaceae</taxon>
        <taxon>Kytococcus</taxon>
    </lineage>
</organism>
<dbReference type="Gene3D" id="3.30.1380.10">
    <property type="match status" value="1"/>
</dbReference>
<dbReference type="InterPro" id="IPR006311">
    <property type="entry name" value="TAT_signal"/>
</dbReference>
<feature type="chain" id="PRO_5014183772" evidence="1">
    <location>
        <begin position="37"/>
        <end position="262"/>
    </location>
</feature>
<evidence type="ECO:0000256" key="1">
    <source>
        <dbReference type="SAM" id="SignalP"/>
    </source>
</evidence>
<keyword evidence="3" id="KW-1185">Reference proteome</keyword>
<accession>A0A2I1PDT0</accession>
<comment type="caution">
    <text evidence="2">The sequence shown here is derived from an EMBL/GenBank/DDBJ whole genome shotgun (WGS) entry which is preliminary data.</text>
</comment>
<dbReference type="PROSITE" id="PS51318">
    <property type="entry name" value="TAT"/>
    <property type="match status" value="1"/>
</dbReference>
<proteinExistence type="predicted"/>
<dbReference type="AlphaFoldDB" id="A0A2I1PDT0"/>
<name>A0A2I1PDT0_9MICO</name>
<dbReference type="InterPro" id="IPR009045">
    <property type="entry name" value="Zn_M74/Hedgehog-like"/>
</dbReference>
<dbReference type="Proteomes" id="UP000234206">
    <property type="component" value="Unassembled WGS sequence"/>
</dbReference>
<sequence length="262" mass="29151">MPSPHPALTRARRVLLAVAALATVSPSMPLGAPAQASVPVERSVTAPAVEAAPTASTAATTVTRHVRAGSGMFVRVYRNTSGASAGHYVPRGGMVKGTVQGRWFRMAPGRYVRTADLTTRHTPYSSRNGRHAPGHLCHVRGSASAAHLLTACRSVRPLERLNRAYRARFGEDLRWDECYRTYDTQVAYRRAFGRMAATPGTSNHGTLTRATCDLPESRRKYGFGTTRHRWLVRHGARYGWVQPAWARRDGRKPEYWHFEYVR</sequence>
<dbReference type="EMBL" id="PKIZ01000001">
    <property type="protein sequence ID" value="PKZ42774.1"/>
    <property type="molecule type" value="Genomic_DNA"/>
</dbReference>
<feature type="signal peptide" evidence="1">
    <location>
        <begin position="1"/>
        <end position="36"/>
    </location>
</feature>
<dbReference type="CDD" id="cd14814">
    <property type="entry name" value="Peptidase_M15"/>
    <property type="match status" value="1"/>
</dbReference>
<evidence type="ECO:0000313" key="2">
    <source>
        <dbReference type="EMBL" id="PKZ42774.1"/>
    </source>
</evidence>
<evidence type="ECO:0000313" key="3">
    <source>
        <dbReference type="Proteomes" id="UP000234206"/>
    </source>
</evidence>
<dbReference type="SUPFAM" id="SSF55166">
    <property type="entry name" value="Hedgehog/DD-peptidase"/>
    <property type="match status" value="1"/>
</dbReference>
<keyword evidence="1" id="KW-0732">Signal</keyword>
<gene>
    <name evidence="2" type="ORF">CYJ76_00490</name>
</gene>
<protein>
    <submittedName>
        <fullName evidence="2">Uncharacterized protein</fullName>
    </submittedName>
</protein>
<dbReference type="RefSeq" id="WP_070705456.1">
    <property type="nucleotide sequence ID" value="NZ_PKIZ01000001.1"/>
</dbReference>
<reference evidence="2 3" key="1">
    <citation type="submission" date="2017-12" db="EMBL/GenBank/DDBJ databases">
        <title>Phylogenetic diversity of female urinary microbiome.</title>
        <authorList>
            <person name="Thomas-White K."/>
            <person name="Wolfe A.J."/>
        </authorList>
    </citation>
    <scope>NUCLEOTIDE SEQUENCE [LARGE SCALE GENOMIC DNA]</scope>
    <source>
        <strain evidence="2 3">UMB1298</strain>
    </source>
</reference>